<dbReference type="Pfam" id="PF02055">
    <property type="entry name" value="Glyco_hydro_30"/>
    <property type="match status" value="1"/>
</dbReference>
<evidence type="ECO:0000256" key="10">
    <source>
        <dbReference type="ARBA" id="ARBA00023098"/>
    </source>
</evidence>
<evidence type="ECO:0000256" key="19">
    <source>
        <dbReference type="ARBA" id="ARBA00048817"/>
    </source>
</evidence>
<dbReference type="SUPFAM" id="SSF51445">
    <property type="entry name" value="(Trans)glycosidases"/>
    <property type="match status" value="1"/>
</dbReference>
<comment type="catalytic activity">
    <reaction evidence="15">
        <text>a beta-D-glucosyl-(1&lt;-&gt;1')-N-acylsphing-4-enine + cholesterol = cholesteryl 3-beta-D-glucoside + an N-acylsphing-4-enine</text>
        <dbReference type="Rhea" id="RHEA:58264"/>
        <dbReference type="ChEBI" id="CHEBI:16113"/>
        <dbReference type="ChEBI" id="CHEBI:17495"/>
        <dbReference type="ChEBI" id="CHEBI:22801"/>
        <dbReference type="ChEBI" id="CHEBI:52639"/>
    </reaction>
    <physiologicalReaction direction="left-to-right" evidence="15">
        <dbReference type="Rhea" id="RHEA:58265"/>
    </physiologicalReaction>
    <physiologicalReaction direction="right-to-left" evidence="15">
        <dbReference type="Rhea" id="RHEA:58266"/>
    </physiologicalReaction>
</comment>
<dbReference type="PANTHER" id="PTHR11069">
    <property type="entry name" value="GLUCOSYLCERAMIDASE"/>
    <property type="match status" value="1"/>
</dbReference>
<evidence type="ECO:0000256" key="1">
    <source>
        <dbReference type="ARBA" id="ARBA00001013"/>
    </source>
</evidence>
<evidence type="ECO:0000256" key="5">
    <source>
        <dbReference type="ARBA" id="ARBA00005189"/>
    </source>
</evidence>
<evidence type="ECO:0000256" key="13">
    <source>
        <dbReference type="ARBA" id="ARBA00033698"/>
    </source>
</evidence>
<dbReference type="GO" id="GO:0006680">
    <property type="term" value="P:glucosylceramide catabolic process"/>
    <property type="evidence" value="ECO:0007669"/>
    <property type="project" value="Ensembl"/>
</dbReference>
<comment type="catalytic activity">
    <reaction evidence="20">
        <text>beta-D-glucosyl-(1&lt;-&gt;1')-N-(15Z-tetracosenoyl)-sphing-4-enine + cholesterol = N-(15Z-tetracosenoyl)-sphing-4-enine + cholesteryl 3-beta-D-glucoside</text>
        <dbReference type="Rhea" id="RHEA:70315"/>
        <dbReference type="ChEBI" id="CHEBI:16113"/>
        <dbReference type="ChEBI" id="CHEBI:17495"/>
        <dbReference type="ChEBI" id="CHEBI:74450"/>
        <dbReference type="ChEBI" id="CHEBI:76302"/>
    </reaction>
    <physiologicalReaction direction="left-to-right" evidence="20">
        <dbReference type="Rhea" id="RHEA:70316"/>
    </physiologicalReaction>
    <physiologicalReaction direction="right-to-left" evidence="20">
        <dbReference type="Rhea" id="RHEA:70317"/>
    </physiologicalReaction>
</comment>
<dbReference type="GO" id="GO:0016241">
    <property type="term" value="P:regulation of macroautophagy"/>
    <property type="evidence" value="ECO:0007669"/>
    <property type="project" value="UniProtKB-ARBA"/>
</dbReference>
<evidence type="ECO:0000256" key="6">
    <source>
        <dbReference type="ARBA" id="ARBA00005382"/>
    </source>
</evidence>
<keyword evidence="7" id="KW-0732">Signal</keyword>
<accession>A0A8C4Q5P5</accession>
<evidence type="ECO:0000256" key="3">
    <source>
        <dbReference type="ARBA" id="ARBA00004731"/>
    </source>
</evidence>
<dbReference type="Pfam" id="PF17189">
    <property type="entry name" value="Glyco_hydro_30C"/>
    <property type="match status" value="1"/>
</dbReference>
<keyword evidence="8 23" id="KW-0378">Hydrolase</keyword>
<evidence type="ECO:0000256" key="18">
    <source>
        <dbReference type="ARBA" id="ARBA00048698"/>
    </source>
</evidence>
<evidence type="ECO:0000256" key="11">
    <source>
        <dbReference type="ARBA" id="ARBA00033633"/>
    </source>
</evidence>
<dbReference type="Ensembl" id="ENSEBUT00000010909.1">
    <property type="protein sequence ID" value="ENSEBUP00000010363.1"/>
    <property type="gene ID" value="ENSEBUG00000006665.1"/>
</dbReference>
<keyword evidence="9 23" id="KW-0746">Sphingolipid metabolism</keyword>
<dbReference type="GeneTree" id="ENSGT00390000009464"/>
<evidence type="ECO:0000259" key="24">
    <source>
        <dbReference type="Pfam" id="PF02055"/>
    </source>
</evidence>
<keyword evidence="23" id="KW-0326">Glycosidase</keyword>
<reference evidence="26" key="1">
    <citation type="submission" date="2025-08" db="UniProtKB">
        <authorList>
            <consortium name="Ensembl"/>
        </authorList>
    </citation>
    <scope>IDENTIFICATION</scope>
</reference>
<evidence type="ECO:0000256" key="4">
    <source>
        <dbReference type="ARBA" id="ARBA00004991"/>
    </source>
</evidence>
<comment type="catalytic activity">
    <reaction evidence="18">
        <text>beta-D-glucosyl-N-dodecanoylsphing-4-enine + cholesterol = N-dodecanoylsphing-4-enine + cholesteryl 3-beta-D-glucoside</text>
        <dbReference type="Rhea" id="RHEA:70307"/>
        <dbReference type="ChEBI" id="CHEBI:16113"/>
        <dbReference type="ChEBI" id="CHEBI:17495"/>
        <dbReference type="ChEBI" id="CHEBI:72956"/>
        <dbReference type="ChEBI" id="CHEBI:76297"/>
    </reaction>
    <physiologicalReaction direction="left-to-right" evidence="18">
        <dbReference type="Rhea" id="RHEA:70308"/>
    </physiologicalReaction>
    <physiologicalReaction direction="right-to-left" evidence="18">
        <dbReference type="Rhea" id="RHEA:70309"/>
    </physiologicalReaction>
</comment>
<comment type="catalytic activity">
    <reaction evidence="13">
        <text>a beta-D-galactosyl-(1&lt;-&gt;1')-N-acylsphing-4-enine + H2O = an N-acylsphing-4-enine + D-galactose</text>
        <dbReference type="Rhea" id="RHEA:14297"/>
        <dbReference type="ChEBI" id="CHEBI:4139"/>
        <dbReference type="ChEBI" id="CHEBI:15377"/>
        <dbReference type="ChEBI" id="CHEBI:18390"/>
        <dbReference type="ChEBI" id="CHEBI:52639"/>
        <dbReference type="EC" id="3.2.1.46"/>
    </reaction>
    <physiologicalReaction direction="left-to-right" evidence="13">
        <dbReference type="Rhea" id="RHEA:14298"/>
    </physiologicalReaction>
</comment>
<dbReference type="GO" id="GO:0036268">
    <property type="term" value="P:swimming"/>
    <property type="evidence" value="ECO:0007669"/>
    <property type="project" value="Ensembl"/>
</dbReference>
<dbReference type="GO" id="GO:0042176">
    <property type="term" value="P:regulation of protein catabolic process"/>
    <property type="evidence" value="ECO:0007669"/>
    <property type="project" value="UniProtKB-ARBA"/>
</dbReference>
<comment type="catalytic activity">
    <reaction evidence="1">
        <text>a beta-D-glucosyl-(1&lt;-&gt;1')-N-acylsphing-4-enine + H2O = an N-acylsphing-4-enine + D-glucose</text>
        <dbReference type="Rhea" id="RHEA:13269"/>
        <dbReference type="ChEBI" id="CHEBI:4167"/>
        <dbReference type="ChEBI" id="CHEBI:15377"/>
        <dbReference type="ChEBI" id="CHEBI:22801"/>
        <dbReference type="ChEBI" id="CHEBI:52639"/>
        <dbReference type="EC" id="3.2.1.45"/>
    </reaction>
    <physiologicalReaction direction="left-to-right" evidence="1">
        <dbReference type="Rhea" id="RHEA:13270"/>
    </physiologicalReaction>
</comment>
<evidence type="ECO:0000256" key="7">
    <source>
        <dbReference type="ARBA" id="ARBA00022729"/>
    </source>
</evidence>
<evidence type="ECO:0000256" key="16">
    <source>
        <dbReference type="ARBA" id="ARBA00048111"/>
    </source>
</evidence>
<sequence>SFHPQPGVLLCPVGWCSCLSPFLQNISNKTHVASESLSCDSTLDLYSGIEYNIIRVPIASCDFSTRAYTYDDVPGDLQLKHFSLAMEDLKYKIPVLHEIASMASRPLSLFASPWTAPPWMKTNDNFTGNATIKGRPGGAYYKSWANYFVKFLDEYENRNLSFWAVTVQNEPTNAPFVSFQSTGFTPDLERDFILTDLGPALQARRGRRVKIMAIDDQRLLLPLWPKVILSNPKAERYVDGFALHWYLDDFVPAYLTLNTTHYLYPNIFLLATEACVGSFPGERAVHLGNWERGERYSHSIIQDFSSWVTGWTDWNLALDMKGGPNWAHNFVDSPIIVDSSKDTFYKQPMFYHLAHFSKFIPEGSQRVDLSSSSDSVLQVVAFMRGDDLAVIVILNRSSDPISFTLYDPKVGHARLTAASHSIQTLLWEHKNAWE</sequence>
<comment type="pathway">
    <text evidence="3">Steroid metabolism; cholesterol metabolism.</text>
</comment>
<protein>
    <recommendedName>
        <fullName evidence="23">Glucosylceramidase</fullName>
        <ecNumber evidence="23">3.2.1.45</ecNumber>
    </recommendedName>
</protein>
<dbReference type="GO" id="GO:0022904">
    <property type="term" value="P:respiratory electron transport chain"/>
    <property type="evidence" value="ECO:0007669"/>
    <property type="project" value="Ensembl"/>
</dbReference>
<dbReference type="GO" id="GO:0030278">
    <property type="term" value="P:regulation of ossification"/>
    <property type="evidence" value="ECO:0007669"/>
    <property type="project" value="Ensembl"/>
</dbReference>
<evidence type="ECO:0000256" key="8">
    <source>
        <dbReference type="ARBA" id="ARBA00022801"/>
    </source>
</evidence>
<comment type="subcellular location">
    <subcellularLocation>
        <location evidence="2">Lysosome membrane</location>
        <topology evidence="2">Peripheral membrane protein</topology>
        <orientation evidence="2">Lumenal side</orientation>
    </subcellularLocation>
</comment>
<dbReference type="InterPro" id="IPR033453">
    <property type="entry name" value="Glyco_hydro_30_TIM-barrel"/>
</dbReference>
<evidence type="ECO:0000256" key="9">
    <source>
        <dbReference type="ARBA" id="ARBA00022919"/>
    </source>
</evidence>
<proteinExistence type="inferred from homology"/>
<dbReference type="AlphaFoldDB" id="A0A8C4Q5P5"/>
<comment type="pathway">
    <text evidence="4">Sphingolipid metabolism.</text>
</comment>
<dbReference type="GO" id="GO:0010605">
    <property type="term" value="P:negative regulation of macromolecule metabolic process"/>
    <property type="evidence" value="ECO:0007669"/>
    <property type="project" value="UniProtKB-ARBA"/>
</dbReference>
<comment type="catalytic activity">
    <reaction evidence="21">
        <text>beta-D-glucosyl-N-octanoylsphing-4E-enine + cholesterol = N-octanoylsphing-4-enine + cholesteryl 3-beta-D-glucoside</text>
        <dbReference type="Rhea" id="RHEA:70303"/>
        <dbReference type="ChEBI" id="CHEBI:16113"/>
        <dbReference type="ChEBI" id="CHEBI:17495"/>
        <dbReference type="ChEBI" id="CHEBI:45815"/>
        <dbReference type="ChEBI" id="CHEBI:65222"/>
    </reaction>
    <physiologicalReaction direction="left-to-right" evidence="21">
        <dbReference type="Rhea" id="RHEA:70304"/>
    </physiologicalReaction>
    <physiologicalReaction direction="right-to-left" evidence="21">
        <dbReference type="Rhea" id="RHEA:70305"/>
    </physiologicalReaction>
</comment>
<dbReference type="Gene3D" id="3.20.20.80">
    <property type="entry name" value="Glycosidases"/>
    <property type="match status" value="1"/>
</dbReference>
<dbReference type="SUPFAM" id="SSF51011">
    <property type="entry name" value="Glycosyl hydrolase domain"/>
    <property type="match status" value="1"/>
</dbReference>
<comment type="catalytic activity">
    <reaction evidence="16">
        <text>beta-D-glucosyl-(1&lt;-&gt;1)-N-octadecanoylsphing-4-enine + cholesterol = cholesteryl 3-beta-D-glucoside + N-octadecanoylsphing-4-enine</text>
        <dbReference type="Rhea" id="RHEA:70311"/>
        <dbReference type="ChEBI" id="CHEBI:16113"/>
        <dbReference type="ChEBI" id="CHEBI:17495"/>
        <dbReference type="ChEBI" id="CHEBI:72961"/>
        <dbReference type="ChEBI" id="CHEBI:84719"/>
    </reaction>
    <physiologicalReaction direction="left-to-right" evidence="16">
        <dbReference type="Rhea" id="RHEA:70312"/>
    </physiologicalReaction>
    <physiologicalReaction direction="right-to-left" evidence="16">
        <dbReference type="Rhea" id="RHEA:70313"/>
    </physiologicalReaction>
</comment>
<dbReference type="InterPro" id="IPR001139">
    <property type="entry name" value="Glyco_hydro_30"/>
</dbReference>
<dbReference type="GO" id="GO:0004336">
    <property type="term" value="F:galactosylceramidase activity"/>
    <property type="evidence" value="ECO:0007669"/>
    <property type="project" value="UniProtKB-EC"/>
</dbReference>
<comment type="catalytic activity">
    <reaction evidence="17">
        <text>a beta-D-galactosyl-(1&lt;-&gt;1')-N-acylsphing-4-enine + cholesterol = cholesteryl 3-beta-D-galactoside + an N-acylsphing-4-enine</text>
        <dbReference type="Rhea" id="RHEA:70235"/>
        <dbReference type="ChEBI" id="CHEBI:16113"/>
        <dbReference type="ChEBI" id="CHEBI:18390"/>
        <dbReference type="ChEBI" id="CHEBI:52639"/>
        <dbReference type="ChEBI" id="CHEBI:189066"/>
    </reaction>
    <physiologicalReaction direction="left-to-right" evidence="17">
        <dbReference type="Rhea" id="RHEA:70236"/>
    </physiologicalReaction>
    <physiologicalReaction direction="right-to-left" evidence="17">
        <dbReference type="Rhea" id="RHEA:70237"/>
    </physiologicalReaction>
</comment>
<dbReference type="UniPathway" id="UPA00296"/>
<comment type="pathway">
    <text evidence="5">Lipid metabolism.</text>
</comment>
<dbReference type="GO" id="GO:0006914">
    <property type="term" value="P:autophagy"/>
    <property type="evidence" value="ECO:0007669"/>
    <property type="project" value="UniProtKB-ARBA"/>
</dbReference>
<dbReference type="GO" id="GO:0030163">
    <property type="term" value="P:protein catabolic process"/>
    <property type="evidence" value="ECO:0007669"/>
    <property type="project" value="UniProtKB-ARBA"/>
</dbReference>
<dbReference type="GO" id="GO:0007040">
    <property type="term" value="P:lysosome organization"/>
    <property type="evidence" value="ECO:0007669"/>
    <property type="project" value="UniProtKB-ARBA"/>
</dbReference>
<dbReference type="InterPro" id="IPR017853">
    <property type="entry name" value="GH"/>
</dbReference>
<evidence type="ECO:0000256" key="2">
    <source>
        <dbReference type="ARBA" id="ARBA00004207"/>
    </source>
</evidence>
<keyword evidence="27" id="KW-1185">Reference proteome</keyword>
<organism evidence="26 27">
    <name type="scientific">Eptatretus burgeri</name>
    <name type="common">Inshore hagfish</name>
    <dbReference type="NCBI Taxonomy" id="7764"/>
    <lineage>
        <taxon>Eukaryota</taxon>
        <taxon>Metazoa</taxon>
        <taxon>Chordata</taxon>
        <taxon>Craniata</taxon>
        <taxon>Vertebrata</taxon>
        <taxon>Cyclostomata</taxon>
        <taxon>Myxini</taxon>
        <taxon>Myxiniformes</taxon>
        <taxon>Myxinidae</taxon>
        <taxon>Eptatretinae</taxon>
        <taxon>Eptatretus</taxon>
    </lineage>
</organism>
<evidence type="ECO:0000259" key="25">
    <source>
        <dbReference type="Pfam" id="PF17189"/>
    </source>
</evidence>
<evidence type="ECO:0000256" key="17">
    <source>
        <dbReference type="ARBA" id="ARBA00048182"/>
    </source>
</evidence>
<comment type="catalytic activity">
    <reaction evidence="22">
        <text>beta-D-glucosyl-N-(9Z-octadecenoyl)-sphing-4E-enine + cholesterol = N-(9Z-octadecenoyl)-sphing-4-enine + cholesteryl 3-beta-D-glucoside</text>
        <dbReference type="Rhea" id="RHEA:58324"/>
        <dbReference type="ChEBI" id="CHEBI:16113"/>
        <dbReference type="ChEBI" id="CHEBI:17495"/>
        <dbReference type="ChEBI" id="CHEBI:77996"/>
        <dbReference type="ChEBI" id="CHEBI:139140"/>
    </reaction>
    <physiologicalReaction direction="left-to-right" evidence="22">
        <dbReference type="Rhea" id="RHEA:58325"/>
    </physiologicalReaction>
    <physiologicalReaction direction="right-to-left" evidence="22">
        <dbReference type="Rhea" id="RHEA:58326"/>
    </physiologicalReaction>
</comment>
<comment type="catalytic activity">
    <reaction evidence="14">
        <text>1-(beta-D-galactosyl)-N-dodecanoylsphing-4-enine + cholesterol = cholesteryl 3-beta-D-galactoside + N-dodecanoylsphing-4-enine</text>
        <dbReference type="Rhea" id="RHEA:70255"/>
        <dbReference type="ChEBI" id="CHEBI:16113"/>
        <dbReference type="ChEBI" id="CHEBI:72956"/>
        <dbReference type="ChEBI" id="CHEBI:73432"/>
        <dbReference type="ChEBI" id="CHEBI:189066"/>
    </reaction>
    <physiologicalReaction direction="left-to-right" evidence="14">
        <dbReference type="Rhea" id="RHEA:70256"/>
    </physiologicalReaction>
    <physiologicalReaction direction="right-to-left" evidence="14">
        <dbReference type="Rhea" id="RHEA:70257"/>
    </physiologicalReaction>
</comment>
<dbReference type="GO" id="GO:0004348">
    <property type="term" value="F:glucosylceramidase activity"/>
    <property type="evidence" value="ECO:0007669"/>
    <property type="project" value="UniProtKB-EC"/>
</dbReference>
<dbReference type="GO" id="GO:0005102">
    <property type="term" value="F:signaling receptor binding"/>
    <property type="evidence" value="ECO:0007669"/>
    <property type="project" value="UniProtKB-ARBA"/>
</dbReference>
<dbReference type="EC" id="3.2.1.45" evidence="23"/>
<evidence type="ECO:0000313" key="27">
    <source>
        <dbReference type="Proteomes" id="UP000694388"/>
    </source>
</evidence>
<keyword evidence="10 23" id="KW-0443">Lipid metabolism</keyword>
<dbReference type="GO" id="GO:0070050">
    <property type="term" value="P:neuron cellular homeostasis"/>
    <property type="evidence" value="ECO:0007669"/>
    <property type="project" value="Ensembl"/>
</dbReference>
<evidence type="ECO:0000256" key="15">
    <source>
        <dbReference type="ARBA" id="ARBA00048055"/>
    </source>
</evidence>
<dbReference type="GO" id="GO:0005765">
    <property type="term" value="C:lysosomal membrane"/>
    <property type="evidence" value="ECO:0007669"/>
    <property type="project" value="UniProtKB-SubCell"/>
</dbReference>
<feature type="domain" description="Glycosyl hydrolase family 30 TIM-barrel" evidence="24">
    <location>
        <begin position="47"/>
        <end position="360"/>
    </location>
</feature>
<dbReference type="GO" id="GO:0042391">
    <property type="term" value="P:regulation of membrane potential"/>
    <property type="evidence" value="ECO:0007669"/>
    <property type="project" value="UniProtKB-ARBA"/>
</dbReference>
<evidence type="ECO:0000256" key="14">
    <source>
        <dbReference type="ARBA" id="ARBA00033703"/>
    </source>
</evidence>
<comment type="catalytic activity">
    <reaction evidence="11">
        <text>beta-D-xylosyl-(1&lt;-&gt;1')-N-(9Z-octadecenoyl)-sphing-4-enine + cholesterol = cholesteryl 3-beta-D-xyloside + N-(9Z-octadecenoyl)-sphing-4-enine</text>
        <dbReference type="Rhea" id="RHEA:70251"/>
        <dbReference type="ChEBI" id="CHEBI:16113"/>
        <dbReference type="ChEBI" id="CHEBI:77996"/>
        <dbReference type="ChEBI" id="CHEBI:189067"/>
        <dbReference type="ChEBI" id="CHEBI:189081"/>
    </reaction>
    <physiologicalReaction direction="left-to-right" evidence="11">
        <dbReference type="Rhea" id="RHEA:70252"/>
    </physiologicalReaction>
</comment>
<dbReference type="GO" id="GO:0008422">
    <property type="term" value="F:beta-glucosidase activity"/>
    <property type="evidence" value="ECO:0007669"/>
    <property type="project" value="UniProtKB-ARBA"/>
</dbReference>
<name>A0A8C4Q5P5_EPTBU</name>
<evidence type="ECO:0000256" key="12">
    <source>
        <dbReference type="ARBA" id="ARBA00033646"/>
    </source>
</evidence>
<comment type="catalytic activity">
    <reaction evidence="19">
        <text>a beta-D-xylosyl-(1&lt;-&gt;1')-N-acylsphing-4-enine + cholesterol = cholesteryl 3-beta-D-xyloside + an N-acylsphing-4-enine</text>
        <dbReference type="Rhea" id="RHEA:70239"/>
        <dbReference type="ChEBI" id="CHEBI:16113"/>
        <dbReference type="ChEBI" id="CHEBI:52639"/>
        <dbReference type="ChEBI" id="CHEBI:189067"/>
        <dbReference type="ChEBI" id="CHEBI:189068"/>
    </reaction>
    <physiologicalReaction direction="left-to-right" evidence="19">
        <dbReference type="Rhea" id="RHEA:70240"/>
    </physiologicalReaction>
</comment>
<feature type="domain" description="Glycosyl hydrolase family 30 beta sandwich" evidence="25">
    <location>
        <begin position="363"/>
        <end position="425"/>
    </location>
</feature>
<comment type="catalytic activity">
    <reaction evidence="12">
        <text>cholesteryl 3-beta-D-glucoside + H2O = cholesterol + D-glucose</text>
        <dbReference type="Rhea" id="RHEA:11956"/>
        <dbReference type="ChEBI" id="CHEBI:4167"/>
        <dbReference type="ChEBI" id="CHEBI:15377"/>
        <dbReference type="ChEBI" id="CHEBI:16113"/>
        <dbReference type="ChEBI" id="CHEBI:17495"/>
    </reaction>
    <physiologicalReaction direction="left-to-right" evidence="12">
        <dbReference type="Rhea" id="RHEA:11957"/>
    </physiologicalReaction>
</comment>
<dbReference type="GO" id="GO:0046527">
    <property type="term" value="F:glucosyltransferase activity"/>
    <property type="evidence" value="ECO:0007669"/>
    <property type="project" value="UniProtKB-ARBA"/>
</dbReference>
<dbReference type="GO" id="GO:0036269">
    <property type="term" value="P:swimming behavior"/>
    <property type="evidence" value="ECO:0007669"/>
    <property type="project" value="Ensembl"/>
</dbReference>
<dbReference type="GO" id="GO:0008203">
    <property type="term" value="P:cholesterol metabolic process"/>
    <property type="evidence" value="ECO:0007669"/>
    <property type="project" value="UniProtKB-UniPathway"/>
</dbReference>
<evidence type="ECO:0000256" key="23">
    <source>
        <dbReference type="RuleBase" id="RU361188"/>
    </source>
</evidence>
<evidence type="ECO:0000256" key="20">
    <source>
        <dbReference type="ARBA" id="ARBA00048880"/>
    </source>
</evidence>
<dbReference type="InterPro" id="IPR033452">
    <property type="entry name" value="GH30_C"/>
</dbReference>
<comment type="similarity">
    <text evidence="6 23">Belongs to the glycosyl hydrolase 30 family.</text>
</comment>
<dbReference type="OMA" id="GLMWNFA"/>
<evidence type="ECO:0000256" key="21">
    <source>
        <dbReference type="ARBA" id="ARBA00049379"/>
    </source>
</evidence>
<evidence type="ECO:0000256" key="22">
    <source>
        <dbReference type="ARBA" id="ARBA00049516"/>
    </source>
</evidence>
<dbReference type="GO" id="GO:0032006">
    <property type="term" value="P:regulation of TOR signaling"/>
    <property type="evidence" value="ECO:0007669"/>
    <property type="project" value="UniProtKB-ARBA"/>
</dbReference>
<dbReference type="PRINTS" id="PR00843">
    <property type="entry name" value="GLHYDRLASE30"/>
</dbReference>
<dbReference type="PANTHER" id="PTHR11069:SF23">
    <property type="entry name" value="LYSOSOMAL ACID GLUCOSYLCERAMIDASE"/>
    <property type="match status" value="1"/>
</dbReference>
<dbReference type="FunFam" id="3.20.20.80:FF:000030">
    <property type="entry name" value="Lysosomal acid glucosylceramidase"/>
    <property type="match status" value="1"/>
</dbReference>
<dbReference type="Proteomes" id="UP000694388">
    <property type="component" value="Unplaced"/>
</dbReference>
<reference evidence="26" key="2">
    <citation type="submission" date="2025-09" db="UniProtKB">
        <authorList>
            <consortium name="Ensembl"/>
        </authorList>
    </citation>
    <scope>IDENTIFICATION</scope>
</reference>
<evidence type="ECO:0000313" key="26">
    <source>
        <dbReference type="Ensembl" id="ENSEBUP00000010363.1"/>
    </source>
</evidence>